<reference evidence="6 7" key="1">
    <citation type="submission" date="2021-07" db="EMBL/GenBank/DDBJ databases">
        <authorList>
            <person name="So Y."/>
        </authorList>
    </citation>
    <scope>NUCLEOTIDE SEQUENCE [LARGE SCALE GENOMIC DNA]</scope>
    <source>
        <strain evidence="6 7">HJA6</strain>
    </source>
</reference>
<dbReference type="PROSITE" id="PS00704">
    <property type="entry name" value="PROK_CO2_ANHYDRASE_1"/>
    <property type="match status" value="1"/>
</dbReference>
<evidence type="ECO:0000313" key="6">
    <source>
        <dbReference type="EMBL" id="MBW6397056.1"/>
    </source>
</evidence>
<evidence type="ECO:0000256" key="2">
    <source>
        <dbReference type="ARBA" id="ARBA00012925"/>
    </source>
</evidence>
<comment type="similarity">
    <text evidence="1">Belongs to the beta-class carbonic anhydrase family.</text>
</comment>
<keyword evidence="3" id="KW-0862">Zinc</keyword>
<proteinExistence type="inferred from homology"/>
<dbReference type="PANTHER" id="PTHR11002:SF79">
    <property type="entry name" value="CARBONIC ANHYDRASE 2"/>
    <property type="match status" value="1"/>
</dbReference>
<dbReference type="SUPFAM" id="SSF53056">
    <property type="entry name" value="beta-carbonic anhydrase, cab"/>
    <property type="match status" value="1"/>
</dbReference>
<gene>
    <name evidence="6" type="ORF">KPL78_04310</name>
</gene>
<dbReference type="InterPro" id="IPR001765">
    <property type="entry name" value="Carbonic_anhydrase"/>
</dbReference>
<evidence type="ECO:0000256" key="1">
    <source>
        <dbReference type="ARBA" id="ARBA00006217"/>
    </source>
</evidence>
<comment type="caution">
    <text evidence="6">The sequence shown here is derived from an EMBL/GenBank/DDBJ whole genome shotgun (WGS) entry which is preliminary data.</text>
</comment>
<dbReference type="Proteomes" id="UP001196565">
    <property type="component" value="Unassembled WGS sequence"/>
</dbReference>
<evidence type="ECO:0000256" key="5">
    <source>
        <dbReference type="ARBA" id="ARBA00048348"/>
    </source>
</evidence>
<dbReference type="EC" id="4.2.1.1" evidence="2"/>
<evidence type="ECO:0000256" key="4">
    <source>
        <dbReference type="ARBA" id="ARBA00023239"/>
    </source>
</evidence>
<accession>A0ABS7A440</accession>
<dbReference type="Pfam" id="PF00484">
    <property type="entry name" value="Pro_CA"/>
    <property type="match status" value="1"/>
</dbReference>
<name>A0ABS7A440_9PROT</name>
<protein>
    <recommendedName>
        <fullName evidence="2">carbonic anhydrase</fullName>
        <ecNumber evidence="2">4.2.1.1</ecNumber>
    </recommendedName>
</protein>
<dbReference type="SMART" id="SM00947">
    <property type="entry name" value="Pro_CA"/>
    <property type="match status" value="1"/>
</dbReference>
<dbReference type="InterPro" id="IPR036874">
    <property type="entry name" value="Carbonic_anhydrase_sf"/>
</dbReference>
<dbReference type="PANTHER" id="PTHR11002">
    <property type="entry name" value="CARBONIC ANHYDRASE"/>
    <property type="match status" value="1"/>
</dbReference>
<dbReference type="Gene3D" id="3.40.1050.10">
    <property type="entry name" value="Carbonic anhydrase"/>
    <property type="match status" value="1"/>
</dbReference>
<organism evidence="6 7">
    <name type="scientific">Roseomonas alba</name>
    <dbReference type="NCBI Taxonomy" id="2846776"/>
    <lineage>
        <taxon>Bacteria</taxon>
        <taxon>Pseudomonadati</taxon>
        <taxon>Pseudomonadota</taxon>
        <taxon>Alphaproteobacteria</taxon>
        <taxon>Acetobacterales</taxon>
        <taxon>Roseomonadaceae</taxon>
        <taxon>Roseomonas</taxon>
    </lineage>
</organism>
<dbReference type="EMBL" id="JAHYBZ010000001">
    <property type="protein sequence ID" value="MBW6397056.1"/>
    <property type="molecule type" value="Genomic_DNA"/>
</dbReference>
<dbReference type="InterPro" id="IPR015892">
    <property type="entry name" value="Carbonic_anhydrase_CS"/>
</dbReference>
<evidence type="ECO:0000256" key="3">
    <source>
        <dbReference type="ARBA" id="ARBA00022833"/>
    </source>
</evidence>
<comment type="catalytic activity">
    <reaction evidence="5">
        <text>hydrogencarbonate + H(+) = CO2 + H2O</text>
        <dbReference type="Rhea" id="RHEA:10748"/>
        <dbReference type="ChEBI" id="CHEBI:15377"/>
        <dbReference type="ChEBI" id="CHEBI:15378"/>
        <dbReference type="ChEBI" id="CHEBI:16526"/>
        <dbReference type="ChEBI" id="CHEBI:17544"/>
        <dbReference type="EC" id="4.2.1.1"/>
    </reaction>
</comment>
<sequence length="227" mass="23378">MRRRGLFAMGGVALSIVALPRSGITAQPFAGQAGSPDDAIRRLIEGNARYVANTLRPADHAAGRAVRAAGQRPFAAIVACSDSRVVPELIFDQGPGDLFVIRVAGNFINDDALATLEYGAAVLGISAIMVLGHASCGAVGATIDSIRDNALPPGHLPNLVNAIRPAVYDVMPGRPNDLLAAAIAENARRNAGKAATAAPILSGFHASGRIRSVAAVYEIASGKVELL</sequence>
<evidence type="ECO:0000313" key="7">
    <source>
        <dbReference type="Proteomes" id="UP001196565"/>
    </source>
</evidence>
<keyword evidence="7" id="KW-1185">Reference proteome</keyword>
<keyword evidence="4" id="KW-0456">Lyase</keyword>